<sequence>MFAETDDSLHQPSVRIVEFEKKGPNCGFHLTRGKWDPYPWVSQVDDDSVSNLAGLKPGDCLLEVNDEDIVGKKICEIAELVKNKTGKVSLLVWNAGVDPHCSPEVYNSVVEAFDLKEENKDNTAQKIQQIFKPKPKNKIIPNIKVTQCHTNNFLSKLMGKSSSVDNLSSNFKFLSPNDSETMKIKSLSSNEIFQAETPTVSRAGSILKLSRRKDNNTTTMDDSLTNISDFEDRPASFHGSVEFLDNHLSERSDTNEELCKNQLTFHCPFQSKCTSLIKENEIMQHFETNHEGPLVQYFGKTIQISIRKLDNENCFMINNAGCTYFVKTYANSEVTLGDSSTSDIFLWCWYLGTKIGAKSFELEVELKTTSLKMPFFRVRSPISSLHSTSFYDIKEFNKGIFLNSETIKSLGCVDDIILNISIIPTDV</sequence>
<dbReference type="OrthoDB" id="10009200at2759"/>
<dbReference type="PROSITE" id="PS50106">
    <property type="entry name" value="PDZ"/>
    <property type="match status" value="1"/>
</dbReference>
<keyword evidence="5" id="KW-1185">Reference proteome</keyword>
<dbReference type="PANTHER" id="PTHR14191:SF28">
    <property type="entry name" value="GH04176P-RELATED"/>
    <property type="match status" value="1"/>
</dbReference>
<feature type="domain" description="PDZ" evidence="4">
    <location>
        <begin position="16"/>
        <end position="96"/>
    </location>
</feature>
<protein>
    <submittedName>
        <fullName evidence="6">Uncharacterized protein LOC115875092 isoform X2</fullName>
    </submittedName>
</protein>
<dbReference type="AlphaFoldDB" id="A0A6J2X5P9"/>
<dbReference type="Pfam" id="PF17820">
    <property type="entry name" value="PDZ_6"/>
    <property type="match status" value="1"/>
</dbReference>
<reference evidence="6" key="1">
    <citation type="submission" date="2025-08" db="UniProtKB">
        <authorList>
            <consortium name="RefSeq"/>
        </authorList>
    </citation>
    <scope>IDENTIFICATION</scope>
    <source>
        <tissue evidence="6">Gonads</tissue>
    </source>
</reference>
<organism evidence="5 6">
    <name type="scientific">Sitophilus oryzae</name>
    <name type="common">Rice weevil</name>
    <name type="synonym">Curculio oryzae</name>
    <dbReference type="NCBI Taxonomy" id="7048"/>
    <lineage>
        <taxon>Eukaryota</taxon>
        <taxon>Metazoa</taxon>
        <taxon>Ecdysozoa</taxon>
        <taxon>Arthropoda</taxon>
        <taxon>Hexapoda</taxon>
        <taxon>Insecta</taxon>
        <taxon>Pterygota</taxon>
        <taxon>Neoptera</taxon>
        <taxon>Endopterygota</taxon>
        <taxon>Coleoptera</taxon>
        <taxon>Polyphaga</taxon>
        <taxon>Cucujiformia</taxon>
        <taxon>Curculionidae</taxon>
        <taxon>Dryophthorinae</taxon>
        <taxon>Sitophilus</taxon>
    </lineage>
</organism>
<dbReference type="GeneID" id="115875092"/>
<evidence type="ECO:0000256" key="2">
    <source>
        <dbReference type="ARBA" id="ARBA00022475"/>
    </source>
</evidence>
<dbReference type="Proteomes" id="UP000504635">
    <property type="component" value="Unplaced"/>
</dbReference>
<evidence type="ECO:0000259" key="4">
    <source>
        <dbReference type="PROSITE" id="PS50106"/>
    </source>
</evidence>
<keyword evidence="2" id="KW-0472">Membrane</keyword>
<dbReference type="InterPro" id="IPR051067">
    <property type="entry name" value="NHER"/>
</dbReference>
<dbReference type="SMART" id="SM00228">
    <property type="entry name" value="PDZ"/>
    <property type="match status" value="1"/>
</dbReference>
<evidence type="ECO:0000313" key="6">
    <source>
        <dbReference type="RefSeq" id="XP_030746330.1"/>
    </source>
</evidence>
<gene>
    <name evidence="6" type="primary">LOC115875092</name>
</gene>
<comment type="subcellular location">
    <subcellularLocation>
        <location evidence="1">Cell membrane</location>
    </subcellularLocation>
</comment>
<dbReference type="InterPro" id="IPR001478">
    <property type="entry name" value="PDZ"/>
</dbReference>
<dbReference type="GO" id="GO:0072659">
    <property type="term" value="P:protein localization to plasma membrane"/>
    <property type="evidence" value="ECO:0007669"/>
    <property type="project" value="TreeGrafter"/>
</dbReference>
<name>A0A6J2X5P9_SITOR</name>
<dbReference type="Gene3D" id="2.30.42.10">
    <property type="match status" value="1"/>
</dbReference>
<keyword evidence="3" id="KW-0677">Repeat</keyword>
<dbReference type="GO" id="GO:0016324">
    <property type="term" value="C:apical plasma membrane"/>
    <property type="evidence" value="ECO:0007669"/>
    <property type="project" value="TreeGrafter"/>
</dbReference>
<evidence type="ECO:0000256" key="3">
    <source>
        <dbReference type="ARBA" id="ARBA00022737"/>
    </source>
</evidence>
<keyword evidence="2" id="KW-1003">Cell membrane</keyword>
<dbReference type="RefSeq" id="XP_030746330.1">
    <property type="nucleotide sequence ID" value="XM_030890470.1"/>
</dbReference>
<dbReference type="GO" id="GO:0043495">
    <property type="term" value="F:protein-membrane adaptor activity"/>
    <property type="evidence" value="ECO:0007669"/>
    <property type="project" value="TreeGrafter"/>
</dbReference>
<dbReference type="CDD" id="cd00136">
    <property type="entry name" value="PDZ_canonical"/>
    <property type="match status" value="1"/>
</dbReference>
<dbReference type="InterPro" id="IPR041489">
    <property type="entry name" value="PDZ_6"/>
</dbReference>
<dbReference type="SUPFAM" id="SSF50156">
    <property type="entry name" value="PDZ domain-like"/>
    <property type="match status" value="1"/>
</dbReference>
<evidence type="ECO:0000256" key="1">
    <source>
        <dbReference type="ARBA" id="ARBA00004236"/>
    </source>
</evidence>
<evidence type="ECO:0000313" key="5">
    <source>
        <dbReference type="Proteomes" id="UP000504635"/>
    </source>
</evidence>
<accession>A0A6J2X5P9</accession>
<dbReference type="PANTHER" id="PTHR14191">
    <property type="entry name" value="PDZ DOMAIN CONTAINING PROTEIN"/>
    <property type="match status" value="1"/>
</dbReference>
<dbReference type="InterPro" id="IPR036034">
    <property type="entry name" value="PDZ_sf"/>
</dbReference>
<proteinExistence type="predicted"/>